<dbReference type="AlphaFoldDB" id="A0ABD0KMY6"/>
<dbReference type="EMBL" id="JACVVK020000153">
    <property type="protein sequence ID" value="KAK7488230.1"/>
    <property type="molecule type" value="Genomic_DNA"/>
</dbReference>
<proteinExistence type="predicted"/>
<gene>
    <name evidence="1" type="ORF">BaRGS_00020537</name>
</gene>
<dbReference type="Proteomes" id="UP001519460">
    <property type="component" value="Unassembled WGS sequence"/>
</dbReference>
<evidence type="ECO:0000313" key="2">
    <source>
        <dbReference type="Proteomes" id="UP001519460"/>
    </source>
</evidence>
<name>A0ABD0KMY6_9CAEN</name>
<organism evidence="1 2">
    <name type="scientific">Batillaria attramentaria</name>
    <dbReference type="NCBI Taxonomy" id="370345"/>
    <lineage>
        <taxon>Eukaryota</taxon>
        <taxon>Metazoa</taxon>
        <taxon>Spiralia</taxon>
        <taxon>Lophotrochozoa</taxon>
        <taxon>Mollusca</taxon>
        <taxon>Gastropoda</taxon>
        <taxon>Caenogastropoda</taxon>
        <taxon>Sorbeoconcha</taxon>
        <taxon>Cerithioidea</taxon>
        <taxon>Batillariidae</taxon>
        <taxon>Batillaria</taxon>
    </lineage>
</organism>
<protein>
    <submittedName>
        <fullName evidence="1">Uncharacterized protein</fullName>
    </submittedName>
</protein>
<feature type="non-terminal residue" evidence="1">
    <location>
        <position position="1"/>
    </location>
</feature>
<feature type="non-terminal residue" evidence="1">
    <location>
        <position position="53"/>
    </location>
</feature>
<keyword evidence="2" id="KW-1185">Reference proteome</keyword>
<sequence>VRVDAVEGNAQFRFLFCGVTDGDPATLTLPSDTAGWKEAVTIGWIIVRSYGVG</sequence>
<evidence type="ECO:0000313" key="1">
    <source>
        <dbReference type="EMBL" id="KAK7488230.1"/>
    </source>
</evidence>
<accession>A0ABD0KMY6</accession>
<reference evidence="1 2" key="1">
    <citation type="journal article" date="2023" name="Sci. Data">
        <title>Genome assembly of the Korean intertidal mud-creeper Batillaria attramentaria.</title>
        <authorList>
            <person name="Patra A.K."/>
            <person name="Ho P.T."/>
            <person name="Jun S."/>
            <person name="Lee S.J."/>
            <person name="Kim Y."/>
            <person name="Won Y.J."/>
        </authorList>
    </citation>
    <scope>NUCLEOTIDE SEQUENCE [LARGE SCALE GENOMIC DNA]</scope>
    <source>
        <strain evidence="1">Wonlab-2016</strain>
    </source>
</reference>
<comment type="caution">
    <text evidence="1">The sequence shown here is derived from an EMBL/GenBank/DDBJ whole genome shotgun (WGS) entry which is preliminary data.</text>
</comment>